<reference evidence="2" key="1">
    <citation type="submission" date="2009-01" db="EMBL/GenBank/DDBJ databases">
        <title>Complete sequence of Anaeromyxobacter dehalogenans 2CP-1.</title>
        <authorList>
            <consortium name="US DOE Joint Genome Institute"/>
            <person name="Lucas S."/>
            <person name="Copeland A."/>
            <person name="Lapidus A."/>
            <person name="Glavina del Rio T."/>
            <person name="Dalin E."/>
            <person name="Tice H."/>
            <person name="Bruce D."/>
            <person name="Goodwin L."/>
            <person name="Pitluck S."/>
            <person name="Saunders E."/>
            <person name="Brettin T."/>
            <person name="Detter J.C."/>
            <person name="Han C."/>
            <person name="Larimer F."/>
            <person name="Land M."/>
            <person name="Hauser L."/>
            <person name="Kyrpides N."/>
            <person name="Ovchinnikova G."/>
            <person name="Beliaev A.S."/>
            <person name="Richardson P."/>
        </authorList>
    </citation>
    <scope>NUCLEOTIDE SEQUENCE</scope>
    <source>
        <strain evidence="2">2CP-1</strain>
    </source>
</reference>
<evidence type="ECO:0000313" key="3">
    <source>
        <dbReference type="Proteomes" id="UP000007089"/>
    </source>
</evidence>
<name>B8J9U0_ANAD2</name>
<protein>
    <submittedName>
        <fullName evidence="2">Uncharacterized protein</fullName>
    </submittedName>
</protein>
<keyword evidence="3" id="KW-1185">Reference proteome</keyword>
<gene>
    <name evidence="2" type="ordered locus">A2cp1_0284</name>
</gene>
<accession>B8J9U0</accession>
<dbReference type="EMBL" id="CP001359">
    <property type="protein sequence ID" value="ACL63643.1"/>
    <property type="molecule type" value="Genomic_DNA"/>
</dbReference>
<dbReference type="Proteomes" id="UP000007089">
    <property type="component" value="Chromosome"/>
</dbReference>
<dbReference type="AlphaFoldDB" id="B8J9U0"/>
<evidence type="ECO:0000256" key="1">
    <source>
        <dbReference type="SAM" id="MobiDB-lite"/>
    </source>
</evidence>
<feature type="region of interest" description="Disordered" evidence="1">
    <location>
        <begin position="82"/>
        <end position="103"/>
    </location>
</feature>
<sequence length="103" mass="11143">MFALLAAAALLLAVASWIRFRRLEQALVGELAGLTARVKDLAERVDAAEADVGHAVTQTEIAESLLLDKGIAEPEELEALRRRVDEDDAPAPAYQPERDGALH</sequence>
<dbReference type="KEGG" id="acp:A2cp1_0284"/>
<proteinExistence type="predicted"/>
<organism evidence="2 3">
    <name type="scientific">Anaeromyxobacter dehalogenans (strain ATCC BAA-258 / DSM 21875 / 2CP-1)</name>
    <dbReference type="NCBI Taxonomy" id="455488"/>
    <lineage>
        <taxon>Bacteria</taxon>
        <taxon>Pseudomonadati</taxon>
        <taxon>Myxococcota</taxon>
        <taxon>Myxococcia</taxon>
        <taxon>Myxococcales</taxon>
        <taxon>Cystobacterineae</taxon>
        <taxon>Anaeromyxobacteraceae</taxon>
        <taxon>Anaeromyxobacter</taxon>
    </lineage>
</organism>
<dbReference type="RefSeq" id="WP_012524350.1">
    <property type="nucleotide sequence ID" value="NC_011891.1"/>
</dbReference>
<evidence type="ECO:0000313" key="2">
    <source>
        <dbReference type="EMBL" id="ACL63643.1"/>
    </source>
</evidence>
<dbReference type="HOGENOM" id="CLU_178241_0_0_7"/>